<keyword evidence="3" id="KW-1185">Reference proteome</keyword>
<dbReference type="Proteomes" id="UP000283509">
    <property type="component" value="Unassembled WGS sequence"/>
</dbReference>
<reference evidence="2 3" key="2">
    <citation type="submission" date="2019-01" db="EMBL/GenBank/DDBJ databases">
        <title>The decoding of complex shrimp genome reveals the adaptation for benthos swimmer, frequently molting mechanism and breeding impact on genome.</title>
        <authorList>
            <person name="Sun Y."/>
            <person name="Gao Y."/>
            <person name="Yu Y."/>
        </authorList>
    </citation>
    <scope>NUCLEOTIDE SEQUENCE [LARGE SCALE GENOMIC DNA]</scope>
    <source>
        <tissue evidence="2">Muscle</tissue>
    </source>
</reference>
<feature type="region of interest" description="Disordered" evidence="1">
    <location>
        <begin position="269"/>
        <end position="288"/>
    </location>
</feature>
<comment type="caution">
    <text evidence="2">The sequence shown here is derived from an EMBL/GenBank/DDBJ whole genome shotgun (WGS) entry which is preliminary data.</text>
</comment>
<feature type="compositionally biased region" description="Low complexity" evidence="1">
    <location>
        <begin position="58"/>
        <end position="71"/>
    </location>
</feature>
<feature type="compositionally biased region" description="Basic and acidic residues" evidence="1">
    <location>
        <begin position="72"/>
        <end position="86"/>
    </location>
</feature>
<feature type="compositionally biased region" description="Polar residues" evidence="1">
    <location>
        <begin position="270"/>
        <end position="288"/>
    </location>
</feature>
<dbReference type="EMBL" id="QCYY01001877">
    <property type="protein sequence ID" value="ROT74578.1"/>
    <property type="molecule type" value="Genomic_DNA"/>
</dbReference>
<feature type="compositionally biased region" description="Basic and acidic residues" evidence="1">
    <location>
        <begin position="99"/>
        <end position="115"/>
    </location>
</feature>
<name>A0A423TDM5_PENVA</name>
<feature type="compositionally biased region" description="Polar residues" evidence="1">
    <location>
        <begin position="24"/>
        <end position="56"/>
    </location>
</feature>
<feature type="compositionally biased region" description="Polar residues" evidence="1">
    <location>
        <begin position="1"/>
        <end position="14"/>
    </location>
</feature>
<feature type="region of interest" description="Disordered" evidence="1">
    <location>
        <begin position="1"/>
        <end position="118"/>
    </location>
</feature>
<dbReference type="AlphaFoldDB" id="A0A423TDM5"/>
<gene>
    <name evidence="2" type="ORF">C7M84_006913</name>
</gene>
<sequence>MQYQLQADPGQSRSTEADQDRAGQQKQTQDRAVNSQQKQSSTEADQDRAGQQTRTEQVNRSRPRQSSQQKQTQDRTVNRSRPRTEQSTEADPGQSRSRPRTEQVNRSRPRTEQSECRQSCLAGTGDLGSGVGSADDLAACLASERFATFFSQSRTYRTAKHADCAPRQLFIRVVVIPQRRFRGHFISTFDIHSMDMCALRKEQERTSETINALVESQENFKTLKLLMRLPTALDSLPSGTSRDLQESIRDVLGQGGLRQDSGARVHEGNVYSSDQHNENSSENQVMFI</sequence>
<evidence type="ECO:0000313" key="3">
    <source>
        <dbReference type="Proteomes" id="UP000283509"/>
    </source>
</evidence>
<protein>
    <submittedName>
        <fullName evidence="2">Uncharacterized protein</fullName>
    </submittedName>
</protein>
<reference evidence="2 3" key="1">
    <citation type="submission" date="2018-04" db="EMBL/GenBank/DDBJ databases">
        <authorList>
            <person name="Zhang X."/>
            <person name="Yuan J."/>
            <person name="Li F."/>
            <person name="Xiang J."/>
        </authorList>
    </citation>
    <scope>NUCLEOTIDE SEQUENCE [LARGE SCALE GENOMIC DNA]</scope>
    <source>
        <tissue evidence="2">Muscle</tissue>
    </source>
</reference>
<organism evidence="2 3">
    <name type="scientific">Penaeus vannamei</name>
    <name type="common">Whiteleg shrimp</name>
    <name type="synonym">Litopenaeus vannamei</name>
    <dbReference type="NCBI Taxonomy" id="6689"/>
    <lineage>
        <taxon>Eukaryota</taxon>
        <taxon>Metazoa</taxon>
        <taxon>Ecdysozoa</taxon>
        <taxon>Arthropoda</taxon>
        <taxon>Crustacea</taxon>
        <taxon>Multicrustacea</taxon>
        <taxon>Malacostraca</taxon>
        <taxon>Eumalacostraca</taxon>
        <taxon>Eucarida</taxon>
        <taxon>Decapoda</taxon>
        <taxon>Dendrobranchiata</taxon>
        <taxon>Penaeoidea</taxon>
        <taxon>Penaeidae</taxon>
        <taxon>Penaeus</taxon>
    </lineage>
</organism>
<dbReference type="OrthoDB" id="6366364at2759"/>
<evidence type="ECO:0000313" key="2">
    <source>
        <dbReference type="EMBL" id="ROT74578.1"/>
    </source>
</evidence>
<proteinExistence type="predicted"/>
<evidence type="ECO:0000256" key="1">
    <source>
        <dbReference type="SAM" id="MobiDB-lite"/>
    </source>
</evidence>
<accession>A0A423TDM5</accession>